<dbReference type="AlphaFoldDB" id="A0A193FRZ0"/>
<dbReference type="STRING" id="463025.BAU08_03475"/>
<reference evidence="4 5" key="1">
    <citation type="submission" date="2016-06" db="EMBL/GenBank/DDBJ databases">
        <title>Complete genome sequences of Bordetella bronchialis and Bordetella flabilis.</title>
        <authorList>
            <person name="LiPuma J.J."/>
            <person name="Spilker T."/>
        </authorList>
    </citation>
    <scope>NUCLEOTIDE SEQUENCE [LARGE SCALE GENOMIC DNA]</scope>
    <source>
        <strain evidence="4 5">AU17976</strain>
    </source>
</reference>
<dbReference type="PANTHER" id="PTHR47572">
    <property type="entry name" value="LIPOPROTEIN-RELATED"/>
    <property type="match status" value="1"/>
</dbReference>
<evidence type="ECO:0000313" key="4">
    <source>
        <dbReference type="EMBL" id="ANN70517.1"/>
    </source>
</evidence>
<evidence type="ECO:0000256" key="2">
    <source>
        <dbReference type="SAM" id="SignalP"/>
    </source>
</evidence>
<keyword evidence="2" id="KW-0732">Signal</keyword>
<dbReference type="Gene3D" id="2.120.10.30">
    <property type="entry name" value="TolB, C-terminal domain"/>
    <property type="match status" value="1"/>
</dbReference>
<evidence type="ECO:0000256" key="1">
    <source>
        <dbReference type="ARBA" id="ARBA00022801"/>
    </source>
</evidence>
<dbReference type="InterPro" id="IPR051262">
    <property type="entry name" value="SMP-30/CGR1_Lactonase"/>
</dbReference>
<accession>A0A193FRZ0</accession>
<organism evidence="4 5">
    <name type="scientific">Bordetella bronchialis</name>
    <dbReference type="NCBI Taxonomy" id="463025"/>
    <lineage>
        <taxon>Bacteria</taxon>
        <taxon>Pseudomonadati</taxon>
        <taxon>Pseudomonadota</taxon>
        <taxon>Betaproteobacteria</taxon>
        <taxon>Burkholderiales</taxon>
        <taxon>Alcaligenaceae</taxon>
        <taxon>Bordetella</taxon>
    </lineage>
</organism>
<dbReference type="Pfam" id="PF08450">
    <property type="entry name" value="SGL"/>
    <property type="match status" value="1"/>
</dbReference>
<dbReference type="Proteomes" id="UP000092213">
    <property type="component" value="Chromosome"/>
</dbReference>
<dbReference type="InterPro" id="IPR011042">
    <property type="entry name" value="6-blade_b-propeller_TolB-like"/>
</dbReference>
<dbReference type="PANTHER" id="PTHR47572:SF4">
    <property type="entry name" value="LACTONASE DRP35"/>
    <property type="match status" value="1"/>
</dbReference>
<protein>
    <recommendedName>
        <fullName evidence="3">SMP-30/Gluconolactonase/LRE-like region domain-containing protein</fullName>
    </recommendedName>
</protein>
<feature type="chain" id="PRO_5008258240" description="SMP-30/Gluconolactonase/LRE-like region domain-containing protein" evidence="2">
    <location>
        <begin position="22"/>
        <end position="296"/>
    </location>
</feature>
<dbReference type="EMBL" id="CP016171">
    <property type="protein sequence ID" value="ANN70517.1"/>
    <property type="molecule type" value="Genomic_DNA"/>
</dbReference>
<dbReference type="GO" id="GO:0016787">
    <property type="term" value="F:hydrolase activity"/>
    <property type="evidence" value="ECO:0007669"/>
    <property type="project" value="UniProtKB-KW"/>
</dbReference>
<feature type="domain" description="SMP-30/Gluconolactonase/LRE-like region" evidence="3">
    <location>
        <begin position="34"/>
        <end position="264"/>
    </location>
</feature>
<evidence type="ECO:0000259" key="3">
    <source>
        <dbReference type="Pfam" id="PF08450"/>
    </source>
</evidence>
<feature type="signal peptide" evidence="2">
    <location>
        <begin position="1"/>
        <end position="21"/>
    </location>
</feature>
<name>A0A193FRZ0_9BORD</name>
<dbReference type="InterPro" id="IPR013658">
    <property type="entry name" value="SGL"/>
</dbReference>
<dbReference type="SUPFAM" id="SSF63829">
    <property type="entry name" value="Calcium-dependent phosphotriesterase"/>
    <property type="match status" value="1"/>
</dbReference>
<proteinExistence type="predicted"/>
<sequence length="296" mass="31003">MFRHIGHSLLLVLVVATSARAAGDFTRYAAGLQFPEGTVFVGDELYFVDYGASSVLRLAGGQAVLAWSIPGCGANGLLPFADAMLVACYDGGAFELRGMDGSLRKVIDRDSDGQPLDRPNDLAADGHGGAYVTASGGDGTPGRLYHLDATLDHVVRVADGIRNANGVALSPDGSVLYLGESATDTVWRYDVAPDGTLSGKREFLRLDERLSGSGRHTPDGLRTDAAGRLFVSLYNGDGFAVFAPDGALLATRSVPGSHHSNLAISPDGKWVYGTIDDAVGALYRVPNPVARQAGHS</sequence>
<gene>
    <name evidence="4" type="ORF">BAU08_03475</name>
</gene>
<evidence type="ECO:0000313" key="5">
    <source>
        <dbReference type="Proteomes" id="UP000092213"/>
    </source>
</evidence>
<keyword evidence="1" id="KW-0378">Hydrolase</keyword>